<evidence type="ECO:0000256" key="2">
    <source>
        <dbReference type="SAM" id="Phobius"/>
    </source>
</evidence>
<evidence type="ECO:0008006" key="5">
    <source>
        <dbReference type="Google" id="ProtNLM"/>
    </source>
</evidence>
<keyword evidence="4" id="KW-1185">Reference proteome</keyword>
<dbReference type="AlphaFoldDB" id="A0A1M5R8Y8"/>
<dbReference type="PROSITE" id="PS51257">
    <property type="entry name" value="PROKAR_LIPOPROTEIN"/>
    <property type="match status" value="1"/>
</dbReference>
<accession>A0A1M5R8Y8</accession>
<evidence type="ECO:0000313" key="3">
    <source>
        <dbReference type="EMBL" id="SHH22496.1"/>
    </source>
</evidence>
<protein>
    <recommendedName>
        <fullName evidence="5">Lipoprotein</fullName>
    </recommendedName>
</protein>
<dbReference type="STRING" id="43928.SAMN05443636_2092"/>
<feature type="compositionally biased region" description="Acidic residues" evidence="1">
    <location>
        <begin position="252"/>
        <end position="264"/>
    </location>
</feature>
<sequence length="272" mass="29390">MARRRRLLALVALAGMLALSGCVGFFGGGSVSDERLDQSPPGGEYDWNKSVDSGVNAHITIHENATFSAVYAVNGSEVELYRRDGLGGTTPLSVRAVRYRYPNGTVITGSELAERGAVERTRDVVRIDFPGEGDADGDRVAFTAGSTPKRFALPTYVQGSYEVVLPPNRRVSLPVFGDVSPGGATTSVDEENRLHVRWDDVQAQSVIVQFYLPQDIRIFGAVFALLAVVGGGGLLYYRRQIDALREQREELGLDVDTGDDDLGDDGPPPGMR</sequence>
<feature type="transmembrane region" description="Helical" evidence="2">
    <location>
        <begin position="218"/>
        <end position="237"/>
    </location>
</feature>
<evidence type="ECO:0000256" key="1">
    <source>
        <dbReference type="SAM" id="MobiDB-lite"/>
    </source>
</evidence>
<organism evidence="3 4">
    <name type="scientific">Halobaculum gomorrense</name>
    <dbReference type="NCBI Taxonomy" id="43928"/>
    <lineage>
        <taxon>Archaea</taxon>
        <taxon>Methanobacteriati</taxon>
        <taxon>Methanobacteriota</taxon>
        <taxon>Stenosarchaea group</taxon>
        <taxon>Halobacteria</taxon>
        <taxon>Halobacteriales</taxon>
        <taxon>Haloferacaceae</taxon>
        <taxon>Halobaculum</taxon>
    </lineage>
</organism>
<feature type="region of interest" description="Disordered" evidence="1">
    <location>
        <begin position="252"/>
        <end position="272"/>
    </location>
</feature>
<dbReference type="Proteomes" id="UP000184357">
    <property type="component" value="Unassembled WGS sequence"/>
</dbReference>
<evidence type="ECO:0000313" key="4">
    <source>
        <dbReference type="Proteomes" id="UP000184357"/>
    </source>
</evidence>
<dbReference type="RefSeq" id="WP_073309259.1">
    <property type="nucleotide sequence ID" value="NZ_FQWV01000005.1"/>
</dbReference>
<keyword evidence="2" id="KW-0812">Transmembrane</keyword>
<dbReference type="OrthoDB" id="312630at2157"/>
<dbReference type="EMBL" id="FQWV01000005">
    <property type="protein sequence ID" value="SHH22496.1"/>
    <property type="molecule type" value="Genomic_DNA"/>
</dbReference>
<dbReference type="InterPro" id="IPR043826">
    <property type="entry name" value="DUF5803"/>
</dbReference>
<name>A0A1M5R8Y8_9EURY</name>
<keyword evidence="2" id="KW-0472">Membrane</keyword>
<gene>
    <name evidence="3" type="ORF">SAMN05443636_2092</name>
</gene>
<reference evidence="3 4" key="1">
    <citation type="submission" date="2016-11" db="EMBL/GenBank/DDBJ databases">
        <authorList>
            <person name="Jaros S."/>
            <person name="Januszkiewicz K."/>
            <person name="Wedrychowicz H."/>
        </authorList>
    </citation>
    <scope>NUCLEOTIDE SEQUENCE [LARGE SCALE GENOMIC DNA]</scope>
    <source>
        <strain evidence="3 4">DSM 9297</strain>
    </source>
</reference>
<proteinExistence type="predicted"/>
<dbReference type="Pfam" id="PF19119">
    <property type="entry name" value="DUF5803"/>
    <property type="match status" value="1"/>
</dbReference>
<keyword evidence="2" id="KW-1133">Transmembrane helix</keyword>